<accession>A0A1R4B161</accession>
<evidence type="ECO:0000313" key="2">
    <source>
        <dbReference type="EMBL" id="SJL82643.1"/>
    </source>
</evidence>
<sequence length="213" mass="23729">MFIHRVNQQGFSLLELLVALTLGSAIIGSLSRLFVQLERSVQQQQQAQQLHQQTAAIVESIALELRRAGYHRHQGLIATFAGETLSVVTSQHGSALGIIYQLPPSQDTAEYLHMVYRYQASEQQLLLCESLSISPATMAKVMRSTRSEPCYQVVDPLQYRVTAWFADNTTFVLESGALVQEVSVSVTLQSQMSDIPTDTQQITRMVLNGGYLR</sequence>
<keyword evidence="1" id="KW-1133">Transmembrane helix</keyword>
<evidence type="ECO:0008006" key="4">
    <source>
        <dbReference type="Google" id="ProtNLM"/>
    </source>
</evidence>
<protein>
    <recommendedName>
        <fullName evidence="4">Pseudopilin GspJ</fullName>
    </recommendedName>
</protein>
<dbReference type="InterPro" id="IPR012902">
    <property type="entry name" value="N_methyl_site"/>
</dbReference>
<dbReference type="OrthoDB" id="7059546at2"/>
<organism evidence="2 3">
    <name type="scientific">Vibrio palustris</name>
    <dbReference type="NCBI Taxonomy" id="1918946"/>
    <lineage>
        <taxon>Bacteria</taxon>
        <taxon>Pseudomonadati</taxon>
        <taxon>Pseudomonadota</taxon>
        <taxon>Gammaproteobacteria</taxon>
        <taxon>Vibrionales</taxon>
        <taxon>Vibrionaceae</taxon>
        <taxon>Vibrio</taxon>
    </lineage>
</organism>
<dbReference type="AlphaFoldDB" id="A0A1R4B161"/>
<dbReference type="NCBIfam" id="TIGR02532">
    <property type="entry name" value="IV_pilin_GFxxxE"/>
    <property type="match status" value="1"/>
</dbReference>
<reference evidence="2 3" key="1">
    <citation type="submission" date="2017-02" db="EMBL/GenBank/DDBJ databases">
        <authorList>
            <person name="Peterson S.W."/>
        </authorList>
    </citation>
    <scope>NUCLEOTIDE SEQUENCE [LARGE SCALE GENOMIC DNA]</scope>
    <source>
        <strain evidence="2 3">CECT 9027</strain>
    </source>
</reference>
<keyword evidence="3" id="KW-1185">Reference proteome</keyword>
<feature type="transmembrane region" description="Helical" evidence="1">
    <location>
        <begin position="12"/>
        <end position="35"/>
    </location>
</feature>
<dbReference type="EMBL" id="FUFT01000002">
    <property type="protein sequence ID" value="SJL82643.1"/>
    <property type="molecule type" value="Genomic_DNA"/>
</dbReference>
<evidence type="ECO:0000256" key="1">
    <source>
        <dbReference type="SAM" id="Phobius"/>
    </source>
</evidence>
<proteinExistence type="predicted"/>
<keyword evidence="1" id="KW-0812">Transmembrane</keyword>
<dbReference type="RefSeq" id="WP_077312127.1">
    <property type="nucleotide sequence ID" value="NZ_AP024887.1"/>
</dbReference>
<gene>
    <name evidence="2" type="ORF">VPAL9027_00574</name>
</gene>
<dbReference type="Proteomes" id="UP000189475">
    <property type="component" value="Unassembled WGS sequence"/>
</dbReference>
<keyword evidence="1" id="KW-0472">Membrane</keyword>
<name>A0A1R4B161_9VIBR</name>
<evidence type="ECO:0000313" key="3">
    <source>
        <dbReference type="Proteomes" id="UP000189475"/>
    </source>
</evidence>
<dbReference type="STRING" id="1918946.VPAL9027_00574"/>
<dbReference type="PROSITE" id="PS00409">
    <property type="entry name" value="PROKAR_NTER_METHYL"/>
    <property type="match status" value="1"/>
</dbReference>
<dbReference type="Pfam" id="PF07963">
    <property type="entry name" value="N_methyl"/>
    <property type="match status" value="1"/>
</dbReference>